<dbReference type="Pfam" id="PF25362">
    <property type="entry name" value="bPH_11"/>
    <property type="match status" value="1"/>
</dbReference>
<reference evidence="4 5" key="1">
    <citation type="journal article" date="2019" name="Int. J. Syst. Evol. Microbiol.">
        <title>The Global Catalogue of Microorganisms (GCM) 10K type strain sequencing project: providing services to taxonomists for standard genome sequencing and annotation.</title>
        <authorList>
            <consortium name="The Broad Institute Genomics Platform"/>
            <consortium name="The Broad Institute Genome Sequencing Center for Infectious Disease"/>
            <person name="Wu L."/>
            <person name="Ma J."/>
        </authorList>
    </citation>
    <scope>NUCLEOTIDE SEQUENCE [LARGE SCALE GENOMIC DNA]</scope>
    <source>
        <strain evidence="4 5">JCM 14736</strain>
    </source>
</reference>
<keyword evidence="5" id="KW-1185">Reference proteome</keyword>
<comment type="caution">
    <text evidence="4">The sequence shown here is derived from an EMBL/GenBank/DDBJ whole genome shotgun (WGS) entry which is preliminary data.</text>
</comment>
<gene>
    <name evidence="4" type="ORF">GCM10009768_19450</name>
</gene>
<dbReference type="EMBL" id="BAAAOB010000002">
    <property type="protein sequence ID" value="GAA1790567.1"/>
    <property type="molecule type" value="Genomic_DNA"/>
</dbReference>
<evidence type="ECO:0000256" key="1">
    <source>
        <dbReference type="SAM" id="MobiDB-lite"/>
    </source>
</evidence>
<keyword evidence="2" id="KW-0472">Membrane</keyword>
<evidence type="ECO:0000259" key="3">
    <source>
        <dbReference type="Pfam" id="PF25362"/>
    </source>
</evidence>
<evidence type="ECO:0000256" key="2">
    <source>
        <dbReference type="SAM" id="Phobius"/>
    </source>
</evidence>
<organism evidence="4 5">
    <name type="scientific">Leucobacter iarius</name>
    <dbReference type="NCBI Taxonomy" id="333963"/>
    <lineage>
        <taxon>Bacteria</taxon>
        <taxon>Bacillati</taxon>
        <taxon>Actinomycetota</taxon>
        <taxon>Actinomycetes</taxon>
        <taxon>Micrococcales</taxon>
        <taxon>Microbacteriaceae</taxon>
        <taxon>Leucobacter</taxon>
    </lineage>
</organism>
<proteinExistence type="predicted"/>
<evidence type="ECO:0000313" key="4">
    <source>
        <dbReference type="EMBL" id="GAA1790567.1"/>
    </source>
</evidence>
<feature type="transmembrane region" description="Helical" evidence="2">
    <location>
        <begin position="6"/>
        <end position="25"/>
    </location>
</feature>
<feature type="compositionally biased region" description="Polar residues" evidence="1">
    <location>
        <begin position="170"/>
        <end position="179"/>
    </location>
</feature>
<dbReference type="Proteomes" id="UP001500851">
    <property type="component" value="Unassembled WGS sequence"/>
</dbReference>
<dbReference type="InterPro" id="IPR057446">
    <property type="entry name" value="PH_bac"/>
</dbReference>
<feature type="compositionally biased region" description="Low complexity" evidence="1">
    <location>
        <begin position="158"/>
        <end position="169"/>
    </location>
</feature>
<evidence type="ECO:0000313" key="5">
    <source>
        <dbReference type="Proteomes" id="UP001500851"/>
    </source>
</evidence>
<name>A0ABN2LL95_9MICO</name>
<sequence length="179" mass="19149">MDRTTFTIIVAAFAVLVLLAMWLGWRRRSRRDADVIGGVAPTGELVAEFPNAAYVSTTPAGAPMDRVAAPGLRYRGPAVVEVRTDGVTITVAGEQPVHLPAARVLGSGASGPRVGKFVERDGITLLRWLSEGRQLESGFRFVEADDHHRFTAAIDRIAAAPKDSPAPADEQTSTTQEDA</sequence>
<feature type="region of interest" description="Disordered" evidence="1">
    <location>
        <begin position="158"/>
        <end position="179"/>
    </location>
</feature>
<accession>A0ABN2LL95</accession>
<protein>
    <recommendedName>
        <fullName evidence="3">PH domain-containing protein</fullName>
    </recommendedName>
</protein>
<keyword evidence="2" id="KW-0812">Transmembrane</keyword>
<feature type="domain" description="PH" evidence="3">
    <location>
        <begin position="43"/>
        <end position="154"/>
    </location>
</feature>
<keyword evidence="2" id="KW-1133">Transmembrane helix</keyword>